<accession>A0A9D1LYA0</accession>
<proteinExistence type="predicted"/>
<dbReference type="SUPFAM" id="SSF52540">
    <property type="entry name" value="P-loop containing nucleoside triphosphate hydrolases"/>
    <property type="match status" value="1"/>
</dbReference>
<dbReference type="GO" id="GO:0016301">
    <property type="term" value="F:kinase activity"/>
    <property type="evidence" value="ECO:0007669"/>
    <property type="project" value="UniProtKB-KW"/>
</dbReference>
<evidence type="ECO:0000313" key="1">
    <source>
        <dbReference type="EMBL" id="HIU50199.1"/>
    </source>
</evidence>
<gene>
    <name evidence="1" type="ORF">IAD22_04215</name>
</gene>
<dbReference type="Gene3D" id="3.40.50.300">
    <property type="entry name" value="P-loop containing nucleotide triphosphate hydrolases"/>
    <property type="match status" value="1"/>
</dbReference>
<name>A0A9D1LYA0_9FIRM</name>
<sequence>MKTNYIITIARQFASGGHDIGQMLAEQLEIPFYDKELISLAAKESGMDPDVFSKVDERAANSLLYSLSMGLYSFGNGFSAMGDLPVNDKLYLLQHKIIKQKADQGPFVVVGRCGDYILRDRKNVLNVYIHGSMDFRKERAIRIHKLDPDRAVQIINRTDKVRANYYSFYSGNKWGVASNYDLCIDASKISQQQAVDLIKQMLSYRENS</sequence>
<evidence type="ECO:0000313" key="2">
    <source>
        <dbReference type="Proteomes" id="UP000824118"/>
    </source>
</evidence>
<keyword evidence="1" id="KW-0808">Transferase</keyword>
<keyword evidence="1" id="KW-0418">Kinase</keyword>
<dbReference type="Pfam" id="PF13189">
    <property type="entry name" value="Cytidylate_kin2"/>
    <property type="match status" value="1"/>
</dbReference>
<comment type="caution">
    <text evidence="1">The sequence shown here is derived from an EMBL/GenBank/DDBJ whole genome shotgun (WGS) entry which is preliminary data.</text>
</comment>
<dbReference type="AlphaFoldDB" id="A0A9D1LYA0"/>
<protein>
    <submittedName>
        <fullName evidence="1">Cytidylate kinase-like family protein</fullName>
    </submittedName>
</protein>
<organism evidence="1 2">
    <name type="scientific">Candidatus Limousia pullorum</name>
    <dbReference type="NCBI Taxonomy" id="2840860"/>
    <lineage>
        <taxon>Bacteria</taxon>
        <taxon>Bacillati</taxon>
        <taxon>Bacillota</taxon>
        <taxon>Clostridia</taxon>
        <taxon>Eubacteriales</taxon>
        <taxon>Oscillospiraceae</taxon>
        <taxon>Oscillospiraceae incertae sedis</taxon>
        <taxon>Candidatus Limousia</taxon>
    </lineage>
</organism>
<reference evidence="1" key="2">
    <citation type="journal article" date="2021" name="PeerJ">
        <title>Extensive microbial diversity within the chicken gut microbiome revealed by metagenomics and culture.</title>
        <authorList>
            <person name="Gilroy R."/>
            <person name="Ravi A."/>
            <person name="Getino M."/>
            <person name="Pursley I."/>
            <person name="Horton D.L."/>
            <person name="Alikhan N.F."/>
            <person name="Baker D."/>
            <person name="Gharbi K."/>
            <person name="Hall N."/>
            <person name="Watson M."/>
            <person name="Adriaenssens E.M."/>
            <person name="Foster-Nyarko E."/>
            <person name="Jarju S."/>
            <person name="Secka A."/>
            <person name="Antonio M."/>
            <person name="Oren A."/>
            <person name="Chaudhuri R.R."/>
            <person name="La Ragione R."/>
            <person name="Hildebrand F."/>
            <person name="Pallen M.J."/>
        </authorList>
    </citation>
    <scope>NUCLEOTIDE SEQUENCE</scope>
    <source>
        <strain evidence="1">ChiGjej1B1-1684</strain>
    </source>
</reference>
<reference evidence="1" key="1">
    <citation type="submission" date="2020-10" db="EMBL/GenBank/DDBJ databases">
        <authorList>
            <person name="Gilroy R."/>
        </authorList>
    </citation>
    <scope>NUCLEOTIDE SEQUENCE</scope>
    <source>
        <strain evidence="1">ChiGjej1B1-1684</strain>
    </source>
</reference>
<dbReference type="EMBL" id="DVNG01000059">
    <property type="protein sequence ID" value="HIU50199.1"/>
    <property type="molecule type" value="Genomic_DNA"/>
</dbReference>
<dbReference type="InterPro" id="IPR027417">
    <property type="entry name" value="P-loop_NTPase"/>
</dbReference>
<dbReference type="Proteomes" id="UP000824118">
    <property type="component" value="Unassembled WGS sequence"/>
</dbReference>